<feature type="compositionally biased region" description="Polar residues" evidence="1">
    <location>
        <begin position="389"/>
        <end position="398"/>
    </location>
</feature>
<feature type="region of interest" description="Disordered" evidence="1">
    <location>
        <begin position="378"/>
        <end position="419"/>
    </location>
</feature>
<feature type="region of interest" description="Disordered" evidence="1">
    <location>
        <begin position="207"/>
        <end position="232"/>
    </location>
</feature>
<keyword evidence="3" id="KW-1185">Reference proteome</keyword>
<evidence type="ECO:0000313" key="3">
    <source>
        <dbReference type="Proteomes" id="UP001498398"/>
    </source>
</evidence>
<feature type="compositionally biased region" description="Polar residues" evidence="1">
    <location>
        <begin position="220"/>
        <end position="232"/>
    </location>
</feature>
<accession>A0ABR1JD98</accession>
<protein>
    <submittedName>
        <fullName evidence="2">Uncharacterized protein</fullName>
    </submittedName>
</protein>
<evidence type="ECO:0000313" key="2">
    <source>
        <dbReference type="EMBL" id="KAK7455224.1"/>
    </source>
</evidence>
<comment type="caution">
    <text evidence="2">The sequence shown here is derived from an EMBL/GenBank/DDBJ whole genome shotgun (WGS) entry which is preliminary data.</text>
</comment>
<organism evidence="2 3">
    <name type="scientific">Marasmiellus scandens</name>
    <dbReference type="NCBI Taxonomy" id="2682957"/>
    <lineage>
        <taxon>Eukaryota</taxon>
        <taxon>Fungi</taxon>
        <taxon>Dikarya</taxon>
        <taxon>Basidiomycota</taxon>
        <taxon>Agaricomycotina</taxon>
        <taxon>Agaricomycetes</taxon>
        <taxon>Agaricomycetidae</taxon>
        <taxon>Agaricales</taxon>
        <taxon>Marasmiineae</taxon>
        <taxon>Omphalotaceae</taxon>
        <taxon>Marasmiellus</taxon>
    </lineage>
</organism>
<proteinExistence type="predicted"/>
<gene>
    <name evidence="2" type="ORF">VKT23_011098</name>
</gene>
<dbReference type="Proteomes" id="UP001498398">
    <property type="component" value="Unassembled WGS sequence"/>
</dbReference>
<reference evidence="2 3" key="1">
    <citation type="submission" date="2024-01" db="EMBL/GenBank/DDBJ databases">
        <title>A draft genome for the cacao thread blight pathogen Marasmiellus scandens.</title>
        <authorList>
            <person name="Baruah I.K."/>
            <person name="Leung J."/>
            <person name="Bukari Y."/>
            <person name="Amoako-Attah I."/>
            <person name="Meinhardt L.W."/>
            <person name="Bailey B.A."/>
            <person name="Cohen S.P."/>
        </authorList>
    </citation>
    <scope>NUCLEOTIDE SEQUENCE [LARGE SCALE GENOMIC DNA]</scope>
    <source>
        <strain evidence="2 3">GH-19</strain>
    </source>
</reference>
<sequence length="478" mass="52748">MSHDTNVYARPQWLVNLRQSTTAQYPTTTPWPSHLRYNEFLDLDNQQLRNHRGSAHSTATSLEQPATFVQDLRSRYLPSNPCPPVPTYPLTDLPRSVSHDGHVSISHNQYNYNGCDYATSQYPSYPTQSACSYPPFQAGHLNTGNFDGSTPRSAQSNDLLIANQVGHSGLPFFPASPTSSQLSSLNQGIDGSISSYVISGPLHVRNTLDSGHHQGGATRYDSQSPSYPTQSTLSYLSSQAGLQPTTSDFNEFISHSMQPSSHYNRGIATPETSQSNILGSQYPQFLGYLIPSCPSQRYLVPYQNVNDISTPFQQLPAQNTRNSTNPTPTALAFSGSQSEHQPQISNDFDTYTPHIAGPSRPSYSAADIPSQSRRFDFIQTHGPQPQPDPQSSLAQNHANHNHDHFPEQLNHSAQPNQITDTTSGAELSVATPVEPRGPPVMLVFPQDPEVILLCYNYPSSVSEVRFPPEHVINRYKLT</sequence>
<dbReference type="EMBL" id="JBANRG010000023">
    <property type="protein sequence ID" value="KAK7455224.1"/>
    <property type="molecule type" value="Genomic_DNA"/>
</dbReference>
<evidence type="ECO:0000256" key="1">
    <source>
        <dbReference type="SAM" id="MobiDB-lite"/>
    </source>
</evidence>
<feature type="compositionally biased region" description="Polar residues" evidence="1">
    <location>
        <begin position="409"/>
        <end position="419"/>
    </location>
</feature>
<name>A0ABR1JD98_9AGAR</name>
<feature type="region of interest" description="Disordered" evidence="1">
    <location>
        <begin position="315"/>
        <end position="344"/>
    </location>
</feature>